<sequence length="109" mass="11567">MHLLLLLLLALFVHPQPRNVLVCTGPKAYAYHLREACSGLQRCSARIITEAESEATKAGRTPCHICVSSAVPPAKVVSSGDGQCSATTKKGSRCSRSARSGGYCWQHGG</sequence>
<evidence type="ECO:0000313" key="1">
    <source>
        <dbReference type="EMBL" id="TCJ13283.1"/>
    </source>
</evidence>
<proteinExistence type="predicted"/>
<dbReference type="EMBL" id="SJZI01000046">
    <property type="protein sequence ID" value="TCJ13283.1"/>
    <property type="molecule type" value="Genomic_DNA"/>
</dbReference>
<name>A0A4R1B973_9BACT</name>
<gene>
    <name evidence="1" type="ORF">EPD60_12885</name>
</gene>
<reference evidence="1 2" key="1">
    <citation type="submission" date="2019-03" db="EMBL/GenBank/DDBJ databases">
        <authorList>
            <person name="Kim M.K.M."/>
        </authorList>
    </citation>
    <scope>NUCLEOTIDE SEQUENCE [LARGE SCALE GENOMIC DNA]</scope>
    <source>
        <strain evidence="1 2">17J68-12</strain>
    </source>
</reference>
<comment type="caution">
    <text evidence="1">The sequence shown here is derived from an EMBL/GenBank/DDBJ whole genome shotgun (WGS) entry which is preliminary data.</text>
</comment>
<accession>A0A4R1B973</accession>
<protein>
    <submittedName>
        <fullName evidence="1">Uncharacterized protein</fullName>
    </submittedName>
</protein>
<dbReference type="InterPro" id="IPR043914">
    <property type="entry name" value="DUF5763"/>
</dbReference>
<dbReference type="OrthoDB" id="885042at2"/>
<dbReference type="RefSeq" id="WP_131449939.1">
    <property type="nucleotide sequence ID" value="NZ_SJZI01000046.1"/>
</dbReference>
<dbReference type="Proteomes" id="UP000295334">
    <property type="component" value="Unassembled WGS sequence"/>
</dbReference>
<organism evidence="1 2">
    <name type="scientific">Flaviaesturariibacter flavus</name>
    <dbReference type="NCBI Taxonomy" id="2502780"/>
    <lineage>
        <taxon>Bacteria</taxon>
        <taxon>Pseudomonadati</taxon>
        <taxon>Bacteroidota</taxon>
        <taxon>Chitinophagia</taxon>
        <taxon>Chitinophagales</taxon>
        <taxon>Chitinophagaceae</taxon>
        <taxon>Flaviaestuariibacter</taxon>
    </lineage>
</organism>
<evidence type="ECO:0000313" key="2">
    <source>
        <dbReference type="Proteomes" id="UP000295334"/>
    </source>
</evidence>
<dbReference type="Pfam" id="PF19067">
    <property type="entry name" value="DUF5763"/>
    <property type="match status" value="1"/>
</dbReference>
<dbReference type="AlphaFoldDB" id="A0A4R1B973"/>
<keyword evidence="2" id="KW-1185">Reference proteome</keyword>